<dbReference type="AlphaFoldDB" id="D0MG95"/>
<keyword evidence="1" id="KW-0812">Transmembrane</keyword>
<keyword evidence="1" id="KW-0472">Membrane</keyword>
<accession>D0MG95</accession>
<keyword evidence="1" id="KW-1133">Transmembrane helix</keyword>
<gene>
    <name evidence="2" type="ordered locus">Rmar_0753</name>
</gene>
<dbReference type="HOGENOM" id="CLU_3047432_0_0_10"/>
<name>D0MG95_RHOM4</name>
<feature type="transmembrane region" description="Helical" evidence="1">
    <location>
        <begin position="33"/>
        <end position="51"/>
    </location>
</feature>
<dbReference type="KEGG" id="rmr:Rmar_0753"/>
<sequence>MESVPHQPETETMESSTISYRRRSVPFYRRPSVAAWAVIIAMAILLTLYFLNLS</sequence>
<organism evidence="2 3">
    <name type="scientific">Rhodothermus marinus (strain ATCC 43812 / DSM 4252 / R-10)</name>
    <name type="common">Rhodothermus obamensis</name>
    <dbReference type="NCBI Taxonomy" id="518766"/>
    <lineage>
        <taxon>Bacteria</taxon>
        <taxon>Pseudomonadati</taxon>
        <taxon>Rhodothermota</taxon>
        <taxon>Rhodothermia</taxon>
        <taxon>Rhodothermales</taxon>
        <taxon>Rhodothermaceae</taxon>
        <taxon>Rhodothermus</taxon>
    </lineage>
</organism>
<evidence type="ECO:0000313" key="3">
    <source>
        <dbReference type="Proteomes" id="UP000002221"/>
    </source>
</evidence>
<evidence type="ECO:0000256" key="1">
    <source>
        <dbReference type="SAM" id="Phobius"/>
    </source>
</evidence>
<dbReference type="Proteomes" id="UP000002221">
    <property type="component" value="Chromosome"/>
</dbReference>
<evidence type="ECO:0000313" key="2">
    <source>
        <dbReference type="EMBL" id="ACY47651.1"/>
    </source>
</evidence>
<reference evidence="2 3" key="1">
    <citation type="journal article" date="2009" name="Stand. Genomic Sci.">
        <title>Complete genome sequence of Rhodothermus marinus type strain (R-10).</title>
        <authorList>
            <person name="Nolan M."/>
            <person name="Tindall B.J."/>
            <person name="Pomrenke H."/>
            <person name="Lapidus A."/>
            <person name="Copeland A."/>
            <person name="Glavina Del Rio T."/>
            <person name="Lucas S."/>
            <person name="Chen F."/>
            <person name="Tice H."/>
            <person name="Cheng J.F."/>
            <person name="Saunders E."/>
            <person name="Han C."/>
            <person name="Bruce D."/>
            <person name="Goodwin L."/>
            <person name="Chain P."/>
            <person name="Pitluck S."/>
            <person name="Ovchinikova G."/>
            <person name="Pati A."/>
            <person name="Ivanova N."/>
            <person name="Mavromatis K."/>
            <person name="Chen A."/>
            <person name="Palaniappan K."/>
            <person name="Land M."/>
            <person name="Hauser L."/>
            <person name="Chang Y.J."/>
            <person name="Jeffries C.D."/>
            <person name="Brettin T."/>
            <person name="Goker M."/>
            <person name="Bristow J."/>
            <person name="Eisen J.A."/>
            <person name="Markowitz V."/>
            <person name="Hugenholtz P."/>
            <person name="Kyrpides N.C."/>
            <person name="Klenk H.P."/>
            <person name="Detter J.C."/>
        </authorList>
    </citation>
    <scope>NUCLEOTIDE SEQUENCE [LARGE SCALE GENOMIC DNA]</scope>
    <source>
        <strain evidence="3">ATCC 43812 / DSM 4252 / R-10</strain>
    </source>
</reference>
<proteinExistence type="predicted"/>
<dbReference type="STRING" id="518766.Rmar_0753"/>
<protein>
    <submittedName>
        <fullName evidence="2">Uncharacterized protein</fullName>
    </submittedName>
</protein>
<keyword evidence="3" id="KW-1185">Reference proteome</keyword>
<dbReference type="EMBL" id="CP001807">
    <property type="protein sequence ID" value="ACY47651.1"/>
    <property type="molecule type" value="Genomic_DNA"/>
</dbReference>